<evidence type="ECO:0000313" key="6">
    <source>
        <dbReference type="Proteomes" id="UP000703269"/>
    </source>
</evidence>
<accession>A0A9P3LEU2</accession>
<dbReference type="GO" id="GO:0051087">
    <property type="term" value="F:protein-folding chaperone binding"/>
    <property type="evidence" value="ECO:0007669"/>
    <property type="project" value="TreeGrafter"/>
</dbReference>
<dbReference type="AlphaFoldDB" id="A0A9P3LEU2"/>
<evidence type="ECO:0000256" key="2">
    <source>
        <dbReference type="SAM" id="MobiDB-lite"/>
    </source>
</evidence>
<keyword evidence="6" id="KW-1185">Reference proteome</keyword>
<dbReference type="Proteomes" id="UP000703269">
    <property type="component" value="Unassembled WGS sequence"/>
</dbReference>
<dbReference type="EMBL" id="BPQB01000021">
    <property type="protein sequence ID" value="GJE91347.1"/>
    <property type="molecule type" value="Genomic_DNA"/>
</dbReference>
<dbReference type="PROSITE" id="PS50076">
    <property type="entry name" value="DNAJ_2"/>
    <property type="match status" value="1"/>
</dbReference>
<keyword evidence="1" id="KW-0143">Chaperone</keyword>
<evidence type="ECO:0000256" key="3">
    <source>
        <dbReference type="SAM" id="Phobius"/>
    </source>
</evidence>
<evidence type="ECO:0000313" key="5">
    <source>
        <dbReference type="EMBL" id="GJE91347.1"/>
    </source>
</evidence>
<keyword evidence="3" id="KW-0472">Membrane</keyword>
<feature type="transmembrane region" description="Helical" evidence="3">
    <location>
        <begin position="156"/>
        <end position="176"/>
    </location>
</feature>
<gene>
    <name evidence="5" type="ORF">PsYK624_074960</name>
</gene>
<proteinExistence type="predicted"/>
<dbReference type="GO" id="GO:0036503">
    <property type="term" value="P:ERAD pathway"/>
    <property type="evidence" value="ECO:0007669"/>
    <property type="project" value="TreeGrafter"/>
</dbReference>
<dbReference type="OrthoDB" id="10250354at2759"/>
<feature type="region of interest" description="Disordered" evidence="2">
    <location>
        <begin position="375"/>
        <end position="420"/>
    </location>
</feature>
<dbReference type="InterPro" id="IPR001623">
    <property type="entry name" value="DnaJ_domain"/>
</dbReference>
<keyword evidence="3" id="KW-0812">Transmembrane</keyword>
<dbReference type="PANTHER" id="PTHR44360">
    <property type="entry name" value="DNAJ HOMOLOG SUBFAMILY B MEMBER 9"/>
    <property type="match status" value="1"/>
</dbReference>
<dbReference type="CDD" id="cd06257">
    <property type="entry name" value="DnaJ"/>
    <property type="match status" value="1"/>
</dbReference>
<feature type="compositionally biased region" description="Basic and acidic residues" evidence="2">
    <location>
        <begin position="401"/>
        <end position="412"/>
    </location>
</feature>
<dbReference type="PANTHER" id="PTHR44360:SF1">
    <property type="entry name" value="DNAJ HOMOLOG SUBFAMILY B MEMBER 9"/>
    <property type="match status" value="1"/>
</dbReference>
<dbReference type="GO" id="GO:0051787">
    <property type="term" value="F:misfolded protein binding"/>
    <property type="evidence" value="ECO:0007669"/>
    <property type="project" value="TreeGrafter"/>
</dbReference>
<dbReference type="SMART" id="SM00271">
    <property type="entry name" value="DnaJ"/>
    <property type="match status" value="1"/>
</dbReference>
<feature type="transmembrane region" description="Helical" evidence="3">
    <location>
        <begin position="188"/>
        <end position="207"/>
    </location>
</feature>
<comment type="caution">
    <text evidence="5">The sequence shown here is derived from an EMBL/GenBank/DDBJ whole genome shotgun (WGS) entry which is preliminary data.</text>
</comment>
<organism evidence="5 6">
    <name type="scientific">Phanerochaete sordida</name>
    <dbReference type="NCBI Taxonomy" id="48140"/>
    <lineage>
        <taxon>Eukaryota</taxon>
        <taxon>Fungi</taxon>
        <taxon>Dikarya</taxon>
        <taxon>Basidiomycota</taxon>
        <taxon>Agaricomycotina</taxon>
        <taxon>Agaricomycetes</taxon>
        <taxon>Polyporales</taxon>
        <taxon>Phanerochaetaceae</taxon>
        <taxon>Phanerochaete</taxon>
    </lineage>
</organism>
<dbReference type="Gene3D" id="1.10.287.110">
    <property type="entry name" value="DnaJ domain"/>
    <property type="match status" value="1"/>
</dbReference>
<dbReference type="Pfam" id="PF00226">
    <property type="entry name" value="DnaJ"/>
    <property type="match status" value="1"/>
</dbReference>
<reference evidence="5 6" key="1">
    <citation type="submission" date="2021-08" db="EMBL/GenBank/DDBJ databases">
        <title>Draft Genome Sequence of Phanerochaete sordida strain YK-624.</title>
        <authorList>
            <person name="Mori T."/>
            <person name="Dohra H."/>
            <person name="Suzuki T."/>
            <person name="Kawagishi H."/>
            <person name="Hirai H."/>
        </authorList>
    </citation>
    <scope>NUCLEOTIDE SEQUENCE [LARGE SCALE GENOMIC DNA]</scope>
    <source>
        <strain evidence="5 6">YK-624</strain>
    </source>
</reference>
<evidence type="ECO:0000256" key="1">
    <source>
        <dbReference type="ARBA" id="ARBA00023186"/>
    </source>
</evidence>
<dbReference type="InterPro" id="IPR051948">
    <property type="entry name" value="Hsp70_co-chaperone_J-domain"/>
</dbReference>
<evidence type="ECO:0000259" key="4">
    <source>
        <dbReference type="PROSITE" id="PS50076"/>
    </source>
</evidence>
<keyword evidence="3" id="KW-1133">Transmembrane helix</keyword>
<dbReference type="InterPro" id="IPR036869">
    <property type="entry name" value="J_dom_sf"/>
</dbReference>
<protein>
    <submittedName>
        <fullName evidence="5">DnaJ-domain-containing protein</fullName>
    </submittedName>
</protein>
<name>A0A9P3LEU2_9APHY</name>
<dbReference type="PRINTS" id="PR00625">
    <property type="entry name" value="JDOMAIN"/>
</dbReference>
<feature type="domain" description="J" evidence="4">
    <location>
        <begin position="78"/>
        <end position="141"/>
    </location>
</feature>
<dbReference type="SUPFAM" id="SSF46565">
    <property type="entry name" value="Chaperone J-domain"/>
    <property type="match status" value="1"/>
</dbReference>
<sequence length="420" mass="46914">MILGKVLFSWVGWKYLPNIACDHLLPIVHRLYATAFRRAPPAPGSPLWHTHRKYLYTLVVFGYAFWSFRQAASAIGSNLYEILNIPPTADEAAMKASFRSFAKVWHPDKAGPHAEPYFMEVRTAYEALKNPVTRFAYDRFGPQALKWEKVTTMQDYFMHGMGHSVVYYAVCIAALMFWNKIAPRDLAFWNYLLLVWTFSVELLFIMAPSTSDSTSTTLPSSLYTPPDAPARAGILGLLWPNRVAYQHIAFLKSLSILLSSALYQVVPVLFPSAVEKFEPKQIVQFMAQVTGALQSIDREALSVIHADLHACHGEPTNTPPSKVDFPNLAPCDPAEPVTELIRAEMEAVLLESVLCGQQGEARKVVDAAVAKRRRLADADASTADARPRPQQSSRRAPPRPLELHGSADESKYVRGRSLSL</sequence>
<dbReference type="GO" id="GO:0005783">
    <property type="term" value="C:endoplasmic reticulum"/>
    <property type="evidence" value="ECO:0007669"/>
    <property type="project" value="TreeGrafter"/>
</dbReference>